<proteinExistence type="predicted"/>
<feature type="domain" description="AIG1-type G" evidence="2">
    <location>
        <begin position="16"/>
        <end position="165"/>
    </location>
</feature>
<dbReference type="CDD" id="cd00882">
    <property type="entry name" value="Ras_like_GTPase"/>
    <property type="match status" value="1"/>
</dbReference>
<sequence>MSISSSRPQKIKLTAFGPTGDGKSQFLSMLYGQEVFAIGHTGESRTIRSSRVDCKINDQHLRLIDQPGISTLGQMEQGHLDTMHLSLKREGSIYAICLCIRASRNRVDFAIQTTLRYLRNMFAKPDIYQHLCLIITHTDKQLKKTQFLNRMLPIMNKEIDELFENQRSEHGELPIFFFDSAIIPDRATKAEKERFLAHVATLSAISTSDINRFDARYKLVTEEIIEETRPGSPRRHMITIVRNGIQENSEEGDMMPVTIHQKKKQLKQECWEEDKNGDPVTSFRMLGPVDAPWETVDDSHIRIFRKEFSTKTNFLGGILQRQKSFDKNGNCIETSDWVQIKNNTESVGGIIGNILTGIGVTVAALLHFREG</sequence>
<keyword evidence="1" id="KW-0547">Nucleotide-binding</keyword>
<name>A0ABQ9XTW6_9EUKA</name>
<dbReference type="EMBL" id="JARBJD010000072">
    <property type="protein sequence ID" value="KAK2954923.1"/>
    <property type="molecule type" value="Genomic_DNA"/>
</dbReference>
<dbReference type="InterPro" id="IPR006703">
    <property type="entry name" value="G_AIG1"/>
</dbReference>
<accession>A0ABQ9XTW6</accession>
<reference evidence="3 4" key="1">
    <citation type="journal article" date="2022" name="bioRxiv">
        <title>Genomics of Preaxostyla Flagellates Illuminates Evolutionary Transitions and the Path Towards Mitochondrial Loss.</title>
        <authorList>
            <person name="Novak L.V.F."/>
            <person name="Treitli S.C."/>
            <person name="Pyrih J."/>
            <person name="Halakuc P."/>
            <person name="Pipaliya S.V."/>
            <person name="Vacek V."/>
            <person name="Brzon O."/>
            <person name="Soukal P."/>
            <person name="Eme L."/>
            <person name="Dacks J.B."/>
            <person name="Karnkowska A."/>
            <person name="Elias M."/>
            <person name="Hampl V."/>
        </authorList>
    </citation>
    <scope>NUCLEOTIDE SEQUENCE [LARGE SCALE GENOMIC DNA]</scope>
    <source>
        <strain evidence="3">NAU3</strain>
        <tissue evidence="3">Gut</tissue>
    </source>
</reference>
<evidence type="ECO:0000256" key="1">
    <source>
        <dbReference type="ARBA" id="ARBA00022741"/>
    </source>
</evidence>
<comment type="caution">
    <text evidence="3">The sequence shown here is derived from an EMBL/GenBank/DDBJ whole genome shotgun (WGS) entry which is preliminary data.</text>
</comment>
<dbReference type="Proteomes" id="UP001281761">
    <property type="component" value="Unassembled WGS sequence"/>
</dbReference>
<dbReference type="Gene3D" id="3.40.50.300">
    <property type="entry name" value="P-loop containing nucleotide triphosphate hydrolases"/>
    <property type="match status" value="1"/>
</dbReference>
<dbReference type="InterPro" id="IPR027417">
    <property type="entry name" value="P-loop_NTPase"/>
</dbReference>
<keyword evidence="4" id="KW-1185">Reference proteome</keyword>
<dbReference type="SUPFAM" id="SSF52540">
    <property type="entry name" value="P-loop containing nucleoside triphosphate hydrolases"/>
    <property type="match status" value="1"/>
</dbReference>
<dbReference type="Pfam" id="PF04548">
    <property type="entry name" value="AIG1"/>
    <property type="match status" value="1"/>
</dbReference>
<evidence type="ECO:0000313" key="4">
    <source>
        <dbReference type="Proteomes" id="UP001281761"/>
    </source>
</evidence>
<evidence type="ECO:0000313" key="3">
    <source>
        <dbReference type="EMBL" id="KAK2954923.1"/>
    </source>
</evidence>
<gene>
    <name evidence="3" type="ORF">BLNAU_10062</name>
</gene>
<protein>
    <recommendedName>
        <fullName evidence="2">AIG1-type G domain-containing protein</fullName>
    </recommendedName>
</protein>
<organism evidence="3 4">
    <name type="scientific">Blattamonas nauphoetae</name>
    <dbReference type="NCBI Taxonomy" id="2049346"/>
    <lineage>
        <taxon>Eukaryota</taxon>
        <taxon>Metamonada</taxon>
        <taxon>Preaxostyla</taxon>
        <taxon>Oxymonadida</taxon>
        <taxon>Blattamonas</taxon>
    </lineage>
</organism>
<evidence type="ECO:0000259" key="2">
    <source>
        <dbReference type="Pfam" id="PF04548"/>
    </source>
</evidence>